<keyword evidence="3" id="KW-1185">Reference proteome</keyword>
<accession>A0ABP7C9N0</accession>
<organism evidence="2 3">
    <name type="scientific">Nonomuraea antimicrobica</name>
    <dbReference type="NCBI Taxonomy" id="561173"/>
    <lineage>
        <taxon>Bacteria</taxon>
        <taxon>Bacillati</taxon>
        <taxon>Actinomycetota</taxon>
        <taxon>Actinomycetes</taxon>
        <taxon>Streptosporangiales</taxon>
        <taxon>Streptosporangiaceae</taxon>
        <taxon>Nonomuraea</taxon>
    </lineage>
</organism>
<dbReference type="RefSeq" id="WP_344884580.1">
    <property type="nucleotide sequence ID" value="NZ_BAAAZP010000101.1"/>
</dbReference>
<comment type="caution">
    <text evidence="2">The sequence shown here is derived from an EMBL/GenBank/DDBJ whole genome shotgun (WGS) entry which is preliminary data.</text>
</comment>
<sequence length="237" mass="25305">MILVTGATGNIGRNVVTRLLDQGRRVRALTLDTPQEAALPDGAEVVSGDMGDPQTLATALRDVRRVFLFPVFEVFDQVLSACVSTRVEQVVLLSSAVVTFPEPGWLGREQARLETAVRESGLGWAFVRPTYLMANDLNWAPPLAASGVAAGAYGDAALAPVDERDVAAIAAHLLTHGLTGCTFEVTGPQALTQIERVGIIGEVTGRPARFHEMPASEAARELRQWVPEPAVEQLLGS</sequence>
<proteinExistence type="predicted"/>
<dbReference type="Pfam" id="PF13460">
    <property type="entry name" value="NAD_binding_10"/>
    <property type="match status" value="1"/>
</dbReference>
<dbReference type="InterPro" id="IPR036291">
    <property type="entry name" value="NAD(P)-bd_dom_sf"/>
</dbReference>
<dbReference type="Gene3D" id="3.40.50.720">
    <property type="entry name" value="NAD(P)-binding Rossmann-like Domain"/>
    <property type="match status" value="1"/>
</dbReference>
<gene>
    <name evidence="2" type="ORF">GCM10022224_056540</name>
</gene>
<evidence type="ECO:0000313" key="3">
    <source>
        <dbReference type="Proteomes" id="UP001500902"/>
    </source>
</evidence>
<dbReference type="Proteomes" id="UP001500902">
    <property type="component" value="Unassembled WGS sequence"/>
</dbReference>
<dbReference type="PANTHER" id="PTHR43162:SF1">
    <property type="entry name" value="PRESTALK A DIFFERENTIATION PROTEIN A"/>
    <property type="match status" value="1"/>
</dbReference>
<dbReference type="Gene3D" id="3.90.25.10">
    <property type="entry name" value="UDP-galactose 4-epimerase, domain 1"/>
    <property type="match status" value="1"/>
</dbReference>
<evidence type="ECO:0000259" key="1">
    <source>
        <dbReference type="Pfam" id="PF13460"/>
    </source>
</evidence>
<feature type="domain" description="NAD(P)-binding" evidence="1">
    <location>
        <begin position="6"/>
        <end position="176"/>
    </location>
</feature>
<dbReference type="PANTHER" id="PTHR43162">
    <property type="match status" value="1"/>
</dbReference>
<dbReference type="SUPFAM" id="SSF51735">
    <property type="entry name" value="NAD(P)-binding Rossmann-fold domains"/>
    <property type="match status" value="1"/>
</dbReference>
<dbReference type="InterPro" id="IPR051604">
    <property type="entry name" value="Ergot_Alk_Oxidoreductase"/>
</dbReference>
<dbReference type="InterPro" id="IPR016040">
    <property type="entry name" value="NAD(P)-bd_dom"/>
</dbReference>
<dbReference type="EMBL" id="BAAAZP010000101">
    <property type="protein sequence ID" value="GAA3684542.1"/>
    <property type="molecule type" value="Genomic_DNA"/>
</dbReference>
<reference evidence="3" key="1">
    <citation type="journal article" date="2019" name="Int. J. Syst. Evol. Microbiol.">
        <title>The Global Catalogue of Microorganisms (GCM) 10K type strain sequencing project: providing services to taxonomists for standard genome sequencing and annotation.</title>
        <authorList>
            <consortium name="The Broad Institute Genomics Platform"/>
            <consortium name="The Broad Institute Genome Sequencing Center for Infectious Disease"/>
            <person name="Wu L."/>
            <person name="Ma J."/>
        </authorList>
    </citation>
    <scope>NUCLEOTIDE SEQUENCE [LARGE SCALE GENOMIC DNA]</scope>
    <source>
        <strain evidence="3">JCM 16904</strain>
    </source>
</reference>
<protein>
    <submittedName>
        <fullName evidence="2">NAD(P)H-binding protein</fullName>
    </submittedName>
</protein>
<name>A0ABP7C9N0_9ACTN</name>
<evidence type="ECO:0000313" key="2">
    <source>
        <dbReference type="EMBL" id="GAA3684542.1"/>
    </source>
</evidence>